<evidence type="ECO:0000313" key="3">
    <source>
        <dbReference type="Proteomes" id="UP000230233"/>
    </source>
</evidence>
<gene>
    <name evidence="2" type="primary">Cnig_chr_III.g9045</name>
    <name evidence="2" type="ORF">B9Z55_009045</name>
</gene>
<proteinExistence type="predicted"/>
<organism evidence="2 3">
    <name type="scientific">Caenorhabditis nigoni</name>
    <dbReference type="NCBI Taxonomy" id="1611254"/>
    <lineage>
        <taxon>Eukaryota</taxon>
        <taxon>Metazoa</taxon>
        <taxon>Ecdysozoa</taxon>
        <taxon>Nematoda</taxon>
        <taxon>Chromadorea</taxon>
        <taxon>Rhabditida</taxon>
        <taxon>Rhabditina</taxon>
        <taxon>Rhabditomorpha</taxon>
        <taxon>Rhabditoidea</taxon>
        <taxon>Rhabditidae</taxon>
        <taxon>Peloderinae</taxon>
        <taxon>Caenorhabditis</taxon>
    </lineage>
</organism>
<dbReference type="AlphaFoldDB" id="A0A2G5UQA0"/>
<evidence type="ECO:0000313" key="2">
    <source>
        <dbReference type="EMBL" id="PIC41735.1"/>
    </source>
</evidence>
<comment type="caution">
    <text evidence="2">The sequence shown here is derived from an EMBL/GenBank/DDBJ whole genome shotgun (WGS) entry which is preliminary data.</text>
</comment>
<evidence type="ECO:0000259" key="1">
    <source>
        <dbReference type="PROSITE" id="PS50181"/>
    </source>
</evidence>
<dbReference type="EMBL" id="PDUG01000003">
    <property type="protein sequence ID" value="PIC41735.1"/>
    <property type="molecule type" value="Genomic_DNA"/>
</dbReference>
<dbReference type="Pfam" id="PF00646">
    <property type="entry name" value="F-box"/>
    <property type="match status" value="1"/>
</dbReference>
<accession>A0A2G5UQA0</accession>
<feature type="domain" description="F-box" evidence="1">
    <location>
        <begin position="1"/>
        <end position="48"/>
    </location>
</feature>
<sequence>MKLSNYPHLVQKGILAEMETSNLFLMSFVSKNMKKLIKSSQIKRFKSISRIVYYYDITPKGMVYISVKPIFHCTGRWTRVAKANEFILKMVECKEDAENDHFVLNIAGKLINFKICKKGYEDYCPVASFLPINKVSVIESIHNCLLNFFGDSIEYYWVAEDDKLFIPRLKNLSVCLRIRIGNLDKVWSTLPSSLVLKQIIGWMDNPFKPESNFYQTESISLNLNSKRLLEVLSYFQGRQAILTCSYSFEIRGLTEFVNRWKSGEAFQKLEYLEVLTSFGTDYEFRQTQILNAIGVKQIDERKTPPSHTVPRICGWRYFRPKTDPISSHTYVVRETDNRVASISIQQTTILFGVWNETEEEFLALVK</sequence>
<dbReference type="Proteomes" id="UP000230233">
    <property type="component" value="Chromosome III"/>
</dbReference>
<protein>
    <recommendedName>
        <fullName evidence="1">F-box domain-containing protein</fullName>
    </recommendedName>
</protein>
<dbReference type="PANTHER" id="PTHR21503">
    <property type="entry name" value="F-BOX-CONTAINING HYPOTHETICAL PROTEIN C.ELEGANS"/>
    <property type="match status" value="1"/>
</dbReference>
<dbReference type="InterPro" id="IPR001810">
    <property type="entry name" value="F-box_dom"/>
</dbReference>
<name>A0A2G5UQA0_9PELO</name>
<keyword evidence="3" id="KW-1185">Reference proteome</keyword>
<reference evidence="3" key="1">
    <citation type="submission" date="2017-10" db="EMBL/GenBank/DDBJ databases">
        <title>Rapid genome shrinkage in a self-fertile nematode reveals novel sperm competition proteins.</title>
        <authorList>
            <person name="Yin D."/>
            <person name="Schwarz E.M."/>
            <person name="Thomas C.G."/>
            <person name="Felde R.L."/>
            <person name="Korf I.F."/>
            <person name="Cutter A.D."/>
            <person name="Schartner C.M."/>
            <person name="Ralston E.J."/>
            <person name="Meyer B.J."/>
            <person name="Haag E.S."/>
        </authorList>
    </citation>
    <scope>NUCLEOTIDE SEQUENCE [LARGE SCALE GENOMIC DNA]</scope>
    <source>
        <strain evidence="3">JU1422</strain>
    </source>
</reference>
<dbReference type="PROSITE" id="PS50181">
    <property type="entry name" value="FBOX"/>
    <property type="match status" value="1"/>
</dbReference>
<dbReference type="PANTHER" id="PTHR21503:SF8">
    <property type="entry name" value="F-BOX ASSOCIATED DOMAIN-CONTAINING PROTEIN-RELATED"/>
    <property type="match status" value="1"/>
</dbReference>